<evidence type="ECO:0000256" key="1">
    <source>
        <dbReference type="SAM" id="MobiDB-lite"/>
    </source>
</evidence>
<protein>
    <submittedName>
        <fullName evidence="2">Uncharacterized protein</fullName>
    </submittedName>
</protein>
<gene>
    <name evidence="2" type="ORF">METZ01_LOCUS286436</name>
</gene>
<feature type="region of interest" description="Disordered" evidence="1">
    <location>
        <begin position="91"/>
        <end position="112"/>
    </location>
</feature>
<accession>A0A382LEL3</accession>
<name>A0A382LEL3_9ZZZZ</name>
<feature type="compositionally biased region" description="Basic and acidic residues" evidence="1">
    <location>
        <begin position="91"/>
        <end position="107"/>
    </location>
</feature>
<evidence type="ECO:0000313" key="2">
    <source>
        <dbReference type="EMBL" id="SVC33582.1"/>
    </source>
</evidence>
<organism evidence="2">
    <name type="scientific">marine metagenome</name>
    <dbReference type="NCBI Taxonomy" id="408172"/>
    <lineage>
        <taxon>unclassified sequences</taxon>
        <taxon>metagenomes</taxon>
        <taxon>ecological metagenomes</taxon>
    </lineage>
</organism>
<sequence>MSLFVDIVKSQAASFATQGLKKVAGNLRGVVGSSLNRGEVTASETIKPKLDPKAFTFPLDVINSDQGLGNHGHYILFFINEQRNSKIHFGKKEAGDAGSKNVDKAKTESGVGNEVTVPVSKASGTEHQKVVFKQGGDQVIEGISKKLDMAAELDPNKGSVYMESENTAHVQRPATTRLDTAIAMYMPPTVNVTYTANYTDTEIGAGAAAAQQF</sequence>
<dbReference type="EMBL" id="UINC01085745">
    <property type="protein sequence ID" value="SVC33582.1"/>
    <property type="molecule type" value="Genomic_DNA"/>
</dbReference>
<reference evidence="2" key="1">
    <citation type="submission" date="2018-05" db="EMBL/GenBank/DDBJ databases">
        <authorList>
            <person name="Lanie J.A."/>
            <person name="Ng W.-L."/>
            <person name="Kazmierczak K.M."/>
            <person name="Andrzejewski T.M."/>
            <person name="Davidsen T.M."/>
            <person name="Wayne K.J."/>
            <person name="Tettelin H."/>
            <person name="Glass J.I."/>
            <person name="Rusch D."/>
            <person name="Podicherti R."/>
            <person name="Tsui H.-C.T."/>
            <person name="Winkler M.E."/>
        </authorList>
    </citation>
    <scope>NUCLEOTIDE SEQUENCE</scope>
</reference>
<feature type="non-terminal residue" evidence="2">
    <location>
        <position position="213"/>
    </location>
</feature>
<proteinExistence type="predicted"/>
<dbReference type="AlphaFoldDB" id="A0A382LEL3"/>